<accession>W7FW70</accession>
<name>W7FW70_PLAFA</name>
<evidence type="ECO:0000256" key="1">
    <source>
        <dbReference type="SAM" id="Coils"/>
    </source>
</evidence>
<organism evidence="3">
    <name type="scientific">Plasmodium falciparum Santa Lucia</name>
    <dbReference type="NCBI Taxonomy" id="478859"/>
    <lineage>
        <taxon>Eukaryota</taxon>
        <taxon>Sar</taxon>
        <taxon>Alveolata</taxon>
        <taxon>Apicomplexa</taxon>
        <taxon>Aconoidasida</taxon>
        <taxon>Haemosporida</taxon>
        <taxon>Plasmodiidae</taxon>
        <taxon>Plasmodium</taxon>
        <taxon>Plasmodium (Laverania)</taxon>
    </lineage>
</organism>
<sequence>MENNIKIEKLEHILLKYTTGINNYFDYIEYTKNNKMYKIYEENKKMKKYIKDSNNFFIQTLIDSHTEIQKLKHSLKTINILYNKERMNNHQENKKEEDKDKEKEKEKKMNEKEHVHNYLNNKNEYISNIKKKKENKIKEDIYNFNDKIGSSLYLSSRSVSLSSPESSLSSPLSTLHNKKELFDDEYLIRNKNIKSKKKKNRRDRSENCNNIIKNIDGYTSEYHPNYMNKQNKIRRYKKNDDLKNINKTINKNVNKNVNKNINDTLTTMGQINKSINENIMLNKRNDTIFGKSLLSLNIYNPYNNNNNNYNNNNNNNNNKYYYNHNNGGDFKEYPSSSFLSNISYLRNRKEKKNFEETNQKGEKDKSELYTKDMKEKKIIINNNFRSYKNGVIHKYSFNHNGNEKNVKKDDLYSFYSNPIIVSQNTLEKKRKKKILNTSQKNSQKNEKEHDHTYDIEKKNCDIIHCDKKDNNGLNIASNQLKSMFNIKKKDTDEEEKRRRERNFKLFCSTIKREPIRIEEEKRNKIDEKMNDEENVKKRLNKKGDDGKLISSCIKEKVNQFEYDNIHKNENMYYKNGDSKMNNSKNNYNILKNQKVDKKIYTLDERYTPFRNIHRIKFPNKTTEDKKNGGDPQNDINKYDRRLSNGSIISVIKKKEKDKNNYDTSEVLKKEYVESFKSISLINKDKKDKGIYLNNLLCDRKNPIGEDSSSFNNLNINKKKTILSSYQEKRKTSNVLCNSRNNIIRDNKKSIINFKCNINKKNNNDDTDNIHNNNNNNNNNNVNSMINVNTNEHMKDINYKKKFIEDAISAYDDNIIDQGKIKNKIHDHSLISPTNNNSTKQLSANTKLISKINIQPFDKSNCKKGWNVIKESIDSNDQKINKSKLEINITDNKKNALLKKIKRRNNMNSNTCGKNKDDNNIKNYNIHKHNNEKGIVKEIEHISTNRNSKDSYILHIINKNLNRSFSQLDKIKKKMDEHLLI</sequence>
<evidence type="ECO:0000256" key="2">
    <source>
        <dbReference type="SAM" id="MobiDB-lite"/>
    </source>
</evidence>
<feature type="region of interest" description="Disordered" evidence="2">
    <location>
        <begin position="617"/>
        <end position="639"/>
    </location>
</feature>
<proteinExistence type="predicted"/>
<protein>
    <submittedName>
        <fullName evidence="3">Uncharacterized protein</fullName>
    </submittedName>
</protein>
<dbReference type="EMBL" id="KE123492">
    <property type="protein sequence ID" value="EUT86631.1"/>
    <property type="molecule type" value="Genomic_DNA"/>
</dbReference>
<gene>
    <name evidence="3" type="ORF">PFAG_02497</name>
</gene>
<feature type="coiled-coil region" evidence="1">
    <location>
        <begin position="515"/>
        <end position="542"/>
    </location>
</feature>
<dbReference type="AlphaFoldDB" id="W7FW70"/>
<reference evidence="3" key="1">
    <citation type="submission" date="2013-02" db="EMBL/GenBank/DDBJ databases">
        <title>The Genome Sequence of Plasmodium falciparum Santa Lucia.</title>
        <authorList>
            <consortium name="The Broad Institute Genome Sequencing Platform"/>
            <consortium name="The Broad Institute Genome Sequencing Center for Infectious Disease"/>
            <person name="Neafsey D."/>
            <person name="Cheeseman I."/>
            <person name="Volkman S."/>
            <person name="Adams J."/>
            <person name="Walker B."/>
            <person name="Young S.K."/>
            <person name="Zeng Q."/>
            <person name="Gargeya S."/>
            <person name="Fitzgerald M."/>
            <person name="Haas B."/>
            <person name="Abouelleil A."/>
            <person name="Alvarado L."/>
            <person name="Arachchi H.M."/>
            <person name="Berlin A.M."/>
            <person name="Chapman S.B."/>
            <person name="Dewar J."/>
            <person name="Goldberg J."/>
            <person name="Griggs A."/>
            <person name="Gujja S."/>
            <person name="Hansen M."/>
            <person name="Howarth C."/>
            <person name="Imamovic A."/>
            <person name="Larimer J."/>
            <person name="McCowan C."/>
            <person name="Murphy C."/>
            <person name="Neiman D."/>
            <person name="Pearson M."/>
            <person name="Priest M."/>
            <person name="Roberts A."/>
            <person name="Saif S."/>
            <person name="Shea T."/>
            <person name="Sisk P."/>
            <person name="Sykes S."/>
            <person name="Wortman J."/>
            <person name="Nusbaum C."/>
            <person name="Birren B."/>
        </authorList>
    </citation>
    <scope>NUCLEOTIDE SEQUENCE [LARGE SCALE GENOMIC DNA]</scope>
    <source>
        <strain evidence="3">Santa Lucia</strain>
    </source>
</reference>
<dbReference type="Proteomes" id="UP000030666">
    <property type="component" value="Unassembled WGS sequence"/>
</dbReference>
<feature type="region of interest" description="Disordered" evidence="2">
    <location>
        <begin position="86"/>
        <end position="110"/>
    </location>
</feature>
<keyword evidence="1" id="KW-0175">Coiled coil</keyword>
<evidence type="ECO:0000313" key="3">
    <source>
        <dbReference type="EMBL" id="EUT86631.1"/>
    </source>
</evidence>